<sequence>MFAKIAESKWMKFVLFITTFAFVGTAFVAIVIYKFAGNITGAAVVNGREISLQEFYYQVNVIQNRLENQGVDTAPLKKEIYDQALEAVIDRELLYQEAEKEGIAATKEEVKRAILDVEAFKEDGRFSKDRYIALLSGMNISPQLFEEIVRKDLSAQHLFTFLDASFYLSDEEINSYVYKQLSKLSGDFLYIKPQPLKISEEEAKRYYEKHKSEYTGKEGKEVIIYRIDIDKNNQEKSEKLAKDLFLRLKKGETEIKNEDIKIIFKDVIYDDTDSISNIPEELKKKLKEISPDKNIIFVKTDDAYYLSRFIRAVKEPLPYEKVKDEIYSKLKEDYEKRAVKELYEKISKESDKGIQSLMKKYDGKLEKIKDETVRDLIVRYGLTPEYMKLFIKDREGIIPLKDGILVYKIDKVTPPTDEESGELKKLVEPLLKNEKYNTLVQMYIDKLRKDAEIIRNERIFR</sequence>
<name>C0QP71_PERMH</name>
<evidence type="ECO:0000313" key="11">
    <source>
        <dbReference type="Proteomes" id="UP000001366"/>
    </source>
</evidence>
<dbReference type="EMBL" id="CP001230">
    <property type="protein sequence ID" value="ACO04850.1"/>
    <property type="molecule type" value="Genomic_DNA"/>
</dbReference>
<keyword evidence="11" id="KW-1185">Reference proteome</keyword>
<evidence type="ECO:0000256" key="2">
    <source>
        <dbReference type="ARBA" id="ARBA00022475"/>
    </source>
</evidence>
<dbReference type="SUPFAM" id="SSF109998">
    <property type="entry name" value="Triger factor/SurA peptide-binding domain-like"/>
    <property type="match status" value="1"/>
</dbReference>
<dbReference type="KEGG" id="pmx:PERMA_0679"/>
<keyword evidence="3 8" id="KW-0812">Transmembrane</keyword>
<evidence type="ECO:0000256" key="4">
    <source>
        <dbReference type="ARBA" id="ARBA00022989"/>
    </source>
</evidence>
<dbReference type="GO" id="GO:0005886">
    <property type="term" value="C:plasma membrane"/>
    <property type="evidence" value="ECO:0007669"/>
    <property type="project" value="UniProtKB-SubCell"/>
</dbReference>
<dbReference type="GO" id="GO:0003755">
    <property type="term" value="F:peptidyl-prolyl cis-trans isomerase activity"/>
    <property type="evidence" value="ECO:0007669"/>
    <property type="project" value="InterPro"/>
</dbReference>
<evidence type="ECO:0000256" key="8">
    <source>
        <dbReference type="SAM" id="Phobius"/>
    </source>
</evidence>
<comment type="subcellular location">
    <subcellularLocation>
        <location evidence="1">Cell membrane</location>
        <topology evidence="1">Single-pass type II membrane protein</topology>
    </subcellularLocation>
</comment>
<dbReference type="Gene3D" id="1.10.4030.10">
    <property type="entry name" value="Porin chaperone SurA, peptide-binding domain"/>
    <property type="match status" value="1"/>
</dbReference>
<dbReference type="InterPro" id="IPR000297">
    <property type="entry name" value="PPIase_PpiC"/>
</dbReference>
<dbReference type="AlphaFoldDB" id="C0QP71"/>
<dbReference type="Pfam" id="PF13624">
    <property type="entry name" value="SurA_N_3"/>
    <property type="match status" value="1"/>
</dbReference>
<feature type="transmembrane region" description="Helical" evidence="8">
    <location>
        <begin position="12"/>
        <end position="33"/>
    </location>
</feature>
<keyword evidence="2" id="KW-1003">Cell membrane</keyword>
<dbReference type="Proteomes" id="UP000001366">
    <property type="component" value="Chromosome"/>
</dbReference>
<reference evidence="10 11" key="1">
    <citation type="journal article" date="2009" name="J. Bacteriol.">
        <title>Complete and draft genome sequences of six members of the Aquificales.</title>
        <authorList>
            <person name="Reysenbach A.L."/>
            <person name="Hamamura N."/>
            <person name="Podar M."/>
            <person name="Griffiths E."/>
            <person name="Ferreira S."/>
            <person name="Hochstein R."/>
            <person name="Heidelberg J."/>
            <person name="Johnson J."/>
            <person name="Mead D."/>
            <person name="Pohorille A."/>
            <person name="Sarmiento M."/>
            <person name="Schweighofer K."/>
            <person name="Seshadri R."/>
            <person name="Voytek M.A."/>
        </authorList>
    </citation>
    <scope>NUCLEOTIDE SEQUENCE [LARGE SCALE GENOMIC DNA]</scope>
    <source>
        <strain evidence="11">DSM 14350 / EX-H1</strain>
    </source>
</reference>
<dbReference type="STRING" id="123214.PERMA_0679"/>
<evidence type="ECO:0000256" key="5">
    <source>
        <dbReference type="ARBA" id="ARBA00023136"/>
    </source>
</evidence>
<dbReference type="HOGENOM" id="CLU_594366_0_0_0"/>
<evidence type="ECO:0000313" key="10">
    <source>
        <dbReference type="EMBL" id="ACO04850.1"/>
    </source>
</evidence>
<evidence type="ECO:0000256" key="1">
    <source>
        <dbReference type="ARBA" id="ARBA00004401"/>
    </source>
</evidence>
<dbReference type="Pfam" id="PF13145">
    <property type="entry name" value="Rotamase_2"/>
    <property type="match status" value="1"/>
</dbReference>
<dbReference type="PANTHER" id="PTHR47529:SF1">
    <property type="entry name" value="PERIPLASMIC CHAPERONE PPID"/>
    <property type="match status" value="1"/>
</dbReference>
<dbReference type="RefSeq" id="WP_015898954.1">
    <property type="nucleotide sequence ID" value="NC_012440.1"/>
</dbReference>
<evidence type="ECO:0000256" key="3">
    <source>
        <dbReference type="ARBA" id="ARBA00022692"/>
    </source>
</evidence>
<keyword evidence="4 8" id="KW-1133">Transmembrane helix</keyword>
<evidence type="ECO:0000256" key="6">
    <source>
        <dbReference type="ARBA" id="ARBA00023186"/>
    </source>
</evidence>
<dbReference type="PaxDb" id="123214-PERMA_0679"/>
<gene>
    <name evidence="10" type="ordered locus">PERMA_0679</name>
</gene>
<comment type="similarity">
    <text evidence="7">Belongs to the PpiD chaperone family.</text>
</comment>
<dbReference type="InterPro" id="IPR027304">
    <property type="entry name" value="Trigger_fact/SurA_dom_sf"/>
</dbReference>
<keyword evidence="5 8" id="KW-0472">Membrane</keyword>
<dbReference type="OrthoDB" id="9788030at2"/>
<protein>
    <recommendedName>
        <fullName evidence="9">PpiC domain-containing protein</fullName>
    </recommendedName>
</protein>
<evidence type="ECO:0000259" key="9">
    <source>
        <dbReference type="Pfam" id="PF13145"/>
    </source>
</evidence>
<organism evidence="10 11">
    <name type="scientific">Persephonella marina (strain DSM 14350 / EX-H1)</name>
    <dbReference type="NCBI Taxonomy" id="123214"/>
    <lineage>
        <taxon>Bacteria</taxon>
        <taxon>Pseudomonadati</taxon>
        <taxon>Aquificota</taxon>
        <taxon>Aquificia</taxon>
        <taxon>Aquificales</taxon>
        <taxon>Hydrogenothermaceae</taxon>
        <taxon>Persephonella</taxon>
    </lineage>
</organism>
<accession>C0QP71</accession>
<dbReference type="PANTHER" id="PTHR47529">
    <property type="entry name" value="PEPTIDYL-PROLYL CIS-TRANS ISOMERASE D"/>
    <property type="match status" value="1"/>
</dbReference>
<dbReference type="InterPro" id="IPR052029">
    <property type="entry name" value="PpiD_chaperone"/>
</dbReference>
<proteinExistence type="inferred from homology"/>
<feature type="domain" description="PpiC" evidence="9">
    <location>
        <begin position="198"/>
        <end position="324"/>
    </location>
</feature>
<evidence type="ECO:0000256" key="7">
    <source>
        <dbReference type="ARBA" id="ARBA00038408"/>
    </source>
</evidence>
<keyword evidence="6" id="KW-0143">Chaperone</keyword>
<dbReference type="eggNOG" id="COG0760">
    <property type="taxonomic scope" value="Bacteria"/>
</dbReference>